<dbReference type="PROSITE" id="PS51670">
    <property type="entry name" value="SHKT"/>
    <property type="match status" value="1"/>
</dbReference>
<comment type="caution">
    <text evidence="1">Lacks conserved residue(s) required for the propagation of feature annotation.</text>
</comment>
<reference evidence="4" key="1">
    <citation type="journal article" date="2019" name="Toxins">
        <title>A Recurrent Motif: Diversity and Evolution of ShKT Domain Containing Proteins in the Vampire Snail Cumia reticulata.</title>
        <authorList>
            <person name="Gerdol M."/>
            <person name="Cervelli M."/>
            <person name="Mariottini P."/>
            <person name="Oliverio M."/>
            <person name="Dutertre S."/>
            <person name="Modica M.V."/>
        </authorList>
    </citation>
    <scope>NUCLEOTIDE SEQUENCE</scope>
</reference>
<accession>A0A481SNI0</accession>
<dbReference type="SMART" id="SM00254">
    <property type="entry name" value="ShKT"/>
    <property type="match status" value="1"/>
</dbReference>
<dbReference type="InterPro" id="IPR003582">
    <property type="entry name" value="ShKT_dom"/>
</dbReference>
<keyword evidence="2" id="KW-0732">Signal</keyword>
<dbReference type="AlphaFoldDB" id="A0A481SNI0"/>
<evidence type="ECO:0000256" key="2">
    <source>
        <dbReference type="SAM" id="SignalP"/>
    </source>
</evidence>
<protein>
    <submittedName>
        <fullName evidence="4">ShKL12</fullName>
    </submittedName>
</protein>
<evidence type="ECO:0000259" key="3">
    <source>
        <dbReference type="PROSITE" id="PS51670"/>
    </source>
</evidence>
<feature type="signal peptide" evidence="2">
    <location>
        <begin position="1"/>
        <end position="22"/>
    </location>
</feature>
<dbReference type="EMBL" id="MK387113">
    <property type="protein sequence ID" value="QBH70079.1"/>
    <property type="molecule type" value="mRNA"/>
</dbReference>
<name>A0A481SNI0_9CAEN</name>
<feature type="chain" id="PRO_5019757644" evidence="2">
    <location>
        <begin position="23"/>
        <end position="91"/>
    </location>
</feature>
<feature type="domain" description="ShKT" evidence="3">
    <location>
        <begin position="42"/>
        <end position="79"/>
    </location>
</feature>
<organism evidence="4">
    <name type="scientific">Colubraria reticulata</name>
    <dbReference type="NCBI Taxonomy" id="604273"/>
    <lineage>
        <taxon>Eukaryota</taxon>
        <taxon>Metazoa</taxon>
        <taxon>Spiralia</taxon>
        <taxon>Lophotrochozoa</taxon>
        <taxon>Mollusca</taxon>
        <taxon>Gastropoda</taxon>
        <taxon>Caenogastropoda</taxon>
        <taxon>Neogastropoda</taxon>
        <taxon>Buccinoidea</taxon>
        <taxon>Buccinidae</taxon>
        <taxon>Colubraria</taxon>
    </lineage>
</organism>
<sequence>MRAVLAACCLFAVYLFFVSGDADQIGPNAAPGVQMKDFPGLCEDVDNSGGCADWKRANFCIHPDHEYVRLNCKLSCTDCTPGADDEPPSFE</sequence>
<proteinExistence type="evidence at transcript level"/>
<dbReference type="Pfam" id="PF01549">
    <property type="entry name" value="ShK"/>
    <property type="match status" value="1"/>
</dbReference>
<evidence type="ECO:0000256" key="1">
    <source>
        <dbReference type="PROSITE-ProRule" id="PRU01005"/>
    </source>
</evidence>
<evidence type="ECO:0000313" key="4">
    <source>
        <dbReference type="EMBL" id="QBH70079.1"/>
    </source>
</evidence>